<dbReference type="InterPro" id="IPR009097">
    <property type="entry name" value="Cyclic_Pdiesterase"/>
</dbReference>
<name>A0A4R6SXF7_9SPHI</name>
<proteinExistence type="predicted"/>
<dbReference type="InterPro" id="IPR050580">
    <property type="entry name" value="2H_phosphoesterase_YjcG-like"/>
</dbReference>
<dbReference type="Pfam" id="PF13563">
    <property type="entry name" value="2_5_RNA_ligase2"/>
    <property type="match status" value="1"/>
</dbReference>
<protein>
    <submittedName>
        <fullName evidence="1">2'-5' RNA ligase</fullName>
    </submittedName>
</protein>
<evidence type="ECO:0000313" key="2">
    <source>
        <dbReference type="Proteomes" id="UP000295620"/>
    </source>
</evidence>
<dbReference type="PANTHER" id="PTHR40037">
    <property type="entry name" value="PHOSPHOESTERASE YJCG-RELATED"/>
    <property type="match status" value="1"/>
</dbReference>
<dbReference type="OrthoDB" id="1351981at2"/>
<keyword evidence="2" id="KW-1185">Reference proteome</keyword>
<dbReference type="Proteomes" id="UP000295620">
    <property type="component" value="Unassembled WGS sequence"/>
</dbReference>
<evidence type="ECO:0000313" key="1">
    <source>
        <dbReference type="EMBL" id="TDQ10126.1"/>
    </source>
</evidence>
<dbReference type="EMBL" id="SNYC01000004">
    <property type="protein sequence ID" value="TDQ10126.1"/>
    <property type="molecule type" value="Genomic_DNA"/>
</dbReference>
<gene>
    <name evidence="1" type="ORF">ATK78_2291</name>
</gene>
<dbReference type="RefSeq" id="WP_133576162.1">
    <property type="nucleotide sequence ID" value="NZ_SNYC01000004.1"/>
</dbReference>
<dbReference type="AlphaFoldDB" id="A0A4R6SXF7"/>
<reference evidence="1 2" key="1">
    <citation type="submission" date="2019-03" db="EMBL/GenBank/DDBJ databases">
        <title>Genomic Encyclopedia of Archaeal and Bacterial Type Strains, Phase II (KMG-II): from individual species to whole genera.</title>
        <authorList>
            <person name="Goeker M."/>
        </authorList>
    </citation>
    <scope>NUCLEOTIDE SEQUENCE [LARGE SCALE GENOMIC DNA]</scope>
    <source>
        <strain evidence="1 2">DSM 19035</strain>
    </source>
</reference>
<organism evidence="1 2">
    <name type="scientific">Pedobacter metabolipauper</name>
    <dbReference type="NCBI Taxonomy" id="425513"/>
    <lineage>
        <taxon>Bacteria</taxon>
        <taxon>Pseudomonadati</taxon>
        <taxon>Bacteroidota</taxon>
        <taxon>Sphingobacteriia</taxon>
        <taxon>Sphingobacteriales</taxon>
        <taxon>Sphingobacteriaceae</taxon>
        <taxon>Pedobacter</taxon>
    </lineage>
</organism>
<sequence>MDSLPTNKENDLLYQYLLVFSPDEKVNADILAIKKEYRDKYDCKKSAHLKPHLTLINFHQFQSVEIYLIKTLEKLSRSIFPIPVNLCGFGQYPPHTIYIKVINGVQISELVKTMRSKLKPIITTIEKNKPVYMSDPHLTIARGMSEQQFNQAWPEWKQQEFKASFNASGMLLIKRRINKTDAQPPENYQVVKYFQFTGTAHHLEQLNLFEAAHG</sequence>
<keyword evidence="1" id="KW-0436">Ligase</keyword>
<dbReference type="SUPFAM" id="SSF55144">
    <property type="entry name" value="LigT-like"/>
    <property type="match status" value="1"/>
</dbReference>
<dbReference type="PANTHER" id="PTHR40037:SF1">
    <property type="entry name" value="PHOSPHOESTERASE SAOUHSC_00951-RELATED"/>
    <property type="match status" value="1"/>
</dbReference>
<dbReference type="GO" id="GO:0016874">
    <property type="term" value="F:ligase activity"/>
    <property type="evidence" value="ECO:0007669"/>
    <property type="project" value="UniProtKB-KW"/>
</dbReference>
<dbReference type="Gene3D" id="3.90.1140.10">
    <property type="entry name" value="Cyclic phosphodiesterase"/>
    <property type="match status" value="1"/>
</dbReference>
<comment type="caution">
    <text evidence="1">The sequence shown here is derived from an EMBL/GenBank/DDBJ whole genome shotgun (WGS) entry which is preliminary data.</text>
</comment>
<accession>A0A4R6SXF7</accession>